<dbReference type="Pfam" id="PF00646">
    <property type="entry name" value="F-box"/>
    <property type="match status" value="1"/>
</dbReference>
<feature type="domain" description="F-box" evidence="1">
    <location>
        <begin position="118"/>
        <end position="158"/>
    </location>
</feature>
<dbReference type="InterPro" id="IPR011043">
    <property type="entry name" value="Gal_Oxase/kelch_b-propeller"/>
</dbReference>
<keyword evidence="3" id="KW-1185">Reference proteome</keyword>
<sequence length="474" mass="54353">MITWFPVQIHVNLCTYPATMLRKSVFQPRPRSPSPDVELLGESIDSSALGKHLDVVILLNYIHKHGGLIQPSRSSSPDVELLGELVDTSALGRHSEVTFVEVHTLEDILNPFLWGEVLPLELKQLIFARLPLPQIKSLRFLSKEWNRSVTSPGSLFRQICAEASTPTFALITPGDRDGTFYVHAYDPKLRNRWHVVKYTAPVNRQHVTICACDGGLACFLNTTSSVDREGPQVFISVWNPLTGDEKELPVLEPLSKCSRATRALVQLSVDHHTKHYKVTVVLVNATAFIYGLHGVIHRYDSETGQWSTAEKKKSTGDILGYTHRCRTPSAPRNTCRLLCGQWQYDFAHRKVWFFKSKEDNAIASDAYSDHKYFQLWKPESRQHYSILEMHFCHPARKYRRVKKHHDCGPFDGFPLKEQKLNLYSCKEFLVVSMSPCLWLYDLSTCTWRDLPALPQDRRLNERDVMCELQWNVVP</sequence>
<protein>
    <recommendedName>
        <fullName evidence="1">F-box domain-containing protein</fullName>
    </recommendedName>
</protein>
<name>A0A8T0HD63_CERPU</name>
<dbReference type="EMBL" id="CM026427">
    <property type="protein sequence ID" value="KAG0568597.1"/>
    <property type="molecule type" value="Genomic_DNA"/>
</dbReference>
<evidence type="ECO:0000313" key="2">
    <source>
        <dbReference type="EMBL" id="KAG0568597.1"/>
    </source>
</evidence>
<dbReference type="InterPro" id="IPR036047">
    <property type="entry name" value="F-box-like_dom_sf"/>
</dbReference>
<comment type="caution">
    <text evidence="2">The sequence shown here is derived from an EMBL/GenBank/DDBJ whole genome shotgun (WGS) entry which is preliminary data.</text>
</comment>
<accession>A0A8T0HD63</accession>
<proteinExistence type="predicted"/>
<dbReference type="InterPro" id="IPR050796">
    <property type="entry name" value="SCF_F-box_component"/>
</dbReference>
<dbReference type="InterPro" id="IPR001810">
    <property type="entry name" value="F-box_dom"/>
</dbReference>
<dbReference type="Gene3D" id="2.120.10.80">
    <property type="entry name" value="Kelch-type beta propeller"/>
    <property type="match status" value="1"/>
</dbReference>
<dbReference type="AlphaFoldDB" id="A0A8T0HD63"/>
<dbReference type="Proteomes" id="UP000822688">
    <property type="component" value="Chromosome 6"/>
</dbReference>
<dbReference type="InterPro" id="IPR015915">
    <property type="entry name" value="Kelch-typ_b-propeller"/>
</dbReference>
<dbReference type="PANTHER" id="PTHR31672">
    <property type="entry name" value="BNACNNG10540D PROTEIN"/>
    <property type="match status" value="1"/>
</dbReference>
<evidence type="ECO:0000259" key="1">
    <source>
        <dbReference type="SMART" id="SM00256"/>
    </source>
</evidence>
<dbReference type="PANTHER" id="PTHR31672:SF2">
    <property type="entry name" value="F-BOX DOMAIN-CONTAINING PROTEIN"/>
    <property type="match status" value="1"/>
</dbReference>
<dbReference type="SUPFAM" id="SSF81383">
    <property type="entry name" value="F-box domain"/>
    <property type="match status" value="1"/>
</dbReference>
<reference evidence="2 3" key="1">
    <citation type="submission" date="2020-06" db="EMBL/GenBank/DDBJ databases">
        <title>WGS assembly of Ceratodon purpureus strain R40.</title>
        <authorList>
            <person name="Carey S.B."/>
            <person name="Jenkins J."/>
            <person name="Shu S."/>
            <person name="Lovell J.T."/>
            <person name="Sreedasyam A."/>
            <person name="Maumus F."/>
            <person name="Tiley G.P."/>
            <person name="Fernandez-Pozo N."/>
            <person name="Barry K."/>
            <person name="Chen C."/>
            <person name="Wang M."/>
            <person name="Lipzen A."/>
            <person name="Daum C."/>
            <person name="Saski C.A."/>
            <person name="Payton A.C."/>
            <person name="Mcbreen J.C."/>
            <person name="Conrad R.E."/>
            <person name="Kollar L.M."/>
            <person name="Olsson S."/>
            <person name="Huttunen S."/>
            <person name="Landis J.B."/>
            <person name="Wickett N.J."/>
            <person name="Johnson M.G."/>
            <person name="Rensing S.A."/>
            <person name="Grimwood J."/>
            <person name="Schmutz J."/>
            <person name="Mcdaniel S.F."/>
        </authorList>
    </citation>
    <scope>NUCLEOTIDE SEQUENCE [LARGE SCALE GENOMIC DNA]</scope>
    <source>
        <strain evidence="2 3">R40</strain>
    </source>
</reference>
<dbReference type="SMART" id="SM00256">
    <property type="entry name" value="FBOX"/>
    <property type="match status" value="1"/>
</dbReference>
<gene>
    <name evidence="2" type="ORF">KC19_6G032000</name>
</gene>
<dbReference type="SUPFAM" id="SSF50965">
    <property type="entry name" value="Galactose oxidase, central domain"/>
    <property type="match status" value="1"/>
</dbReference>
<organism evidence="2 3">
    <name type="scientific">Ceratodon purpureus</name>
    <name type="common">Fire moss</name>
    <name type="synonym">Dicranum purpureum</name>
    <dbReference type="NCBI Taxonomy" id="3225"/>
    <lineage>
        <taxon>Eukaryota</taxon>
        <taxon>Viridiplantae</taxon>
        <taxon>Streptophyta</taxon>
        <taxon>Embryophyta</taxon>
        <taxon>Bryophyta</taxon>
        <taxon>Bryophytina</taxon>
        <taxon>Bryopsida</taxon>
        <taxon>Dicranidae</taxon>
        <taxon>Pseudoditrichales</taxon>
        <taxon>Ditrichaceae</taxon>
        <taxon>Ceratodon</taxon>
    </lineage>
</organism>
<evidence type="ECO:0000313" key="3">
    <source>
        <dbReference type="Proteomes" id="UP000822688"/>
    </source>
</evidence>